<accession>A0ABU6UP32</accession>
<protein>
    <submittedName>
        <fullName evidence="2">Uncharacterized protein</fullName>
    </submittedName>
</protein>
<gene>
    <name evidence="2" type="ORF">PIB30_076618</name>
</gene>
<evidence type="ECO:0000256" key="1">
    <source>
        <dbReference type="SAM" id="MobiDB-lite"/>
    </source>
</evidence>
<evidence type="ECO:0000313" key="2">
    <source>
        <dbReference type="EMBL" id="MED6163095.1"/>
    </source>
</evidence>
<dbReference type="EMBL" id="JASCZI010121837">
    <property type="protein sequence ID" value="MED6163095.1"/>
    <property type="molecule type" value="Genomic_DNA"/>
</dbReference>
<organism evidence="2 3">
    <name type="scientific">Stylosanthes scabra</name>
    <dbReference type="NCBI Taxonomy" id="79078"/>
    <lineage>
        <taxon>Eukaryota</taxon>
        <taxon>Viridiplantae</taxon>
        <taxon>Streptophyta</taxon>
        <taxon>Embryophyta</taxon>
        <taxon>Tracheophyta</taxon>
        <taxon>Spermatophyta</taxon>
        <taxon>Magnoliopsida</taxon>
        <taxon>eudicotyledons</taxon>
        <taxon>Gunneridae</taxon>
        <taxon>Pentapetalae</taxon>
        <taxon>rosids</taxon>
        <taxon>fabids</taxon>
        <taxon>Fabales</taxon>
        <taxon>Fabaceae</taxon>
        <taxon>Papilionoideae</taxon>
        <taxon>50 kb inversion clade</taxon>
        <taxon>dalbergioids sensu lato</taxon>
        <taxon>Dalbergieae</taxon>
        <taxon>Pterocarpus clade</taxon>
        <taxon>Stylosanthes</taxon>
    </lineage>
</organism>
<proteinExistence type="predicted"/>
<feature type="region of interest" description="Disordered" evidence="1">
    <location>
        <begin position="1"/>
        <end position="21"/>
    </location>
</feature>
<reference evidence="2 3" key="1">
    <citation type="journal article" date="2023" name="Plants (Basel)">
        <title>Bridging the Gap: Combining Genomics and Transcriptomics Approaches to Understand Stylosanthes scabra, an Orphan Legume from the Brazilian Caatinga.</title>
        <authorList>
            <person name="Ferreira-Neto J.R.C."/>
            <person name="da Silva M.D."/>
            <person name="Binneck E."/>
            <person name="de Melo N.F."/>
            <person name="da Silva R.H."/>
            <person name="de Melo A.L.T.M."/>
            <person name="Pandolfi V."/>
            <person name="Bustamante F.O."/>
            <person name="Brasileiro-Vidal A.C."/>
            <person name="Benko-Iseppon A.M."/>
        </authorList>
    </citation>
    <scope>NUCLEOTIDE SEQUENCE [LARGE SCALE GENOMIC DNA]</scope>
    <source>
        <tissue evidence="2">Leaves</tissue>
    </source>
</reference>
<name>A0ABU6UP32_9FABA</name>
<sequence>MDTDDDNRDGGSVTDDNGDTQAARTVTHVSNTFSLRAEEANKYNNPLFKEIMAYQILTNFTLPTTLKAYDGIRDPNIHVTKFQNMMLLNGSIFSFDELADLFNNHFAASAVYVCDFDYLSTINQGQHES</sequence>
<dbReference type="Proteomes" id="UP001341840">
    <property type="component" value="Unassembled WGS sequence"/>
</dbReference>
<evidence type="ECO:0000313" key="3">
    <source>
        <dbReference type="Proteomes" id="UP001341840"/>
    </source>
</evidence>
<comment type="caution">
    <text evidence="2">The sequence shown here is derived from an EMBL/GenBank/DDBJ whole genome shotgun (WGS) entry which is preliminary data.</text>
</comment>
<keyword evidence="3" id="KW-1185">Reference proteome</keyword>